<gene>
    <name evidence="2" type="ORF">HGB44_06050</name>
</gene>
<feature type="transmembrane region" description="Helical" evidence="1">
    <location>
        <begin position="143"/>
        <end position="163"/>
    </location>
</feature>
<evidence type="ECO:0000313" key="3">
    <source>
        <dbReference type="Proteomes" id="UP000553209"/>
    </source>
</evidence>
<dbReference type="PANTHER" id="PTHR36832">
    <property type="entry name" value="SLR1174 PROTEIN-RELATED"/>
    <property type="match status" value="1"/>
</dbReference>
<evidence type="ECO:0000256" key="1">
    <source>
        <dbReference type="SAM" id="Phobius"/>
    </source>
</evidence>
<keyword evidence="1" id="KW-1133">Transmembrane helix</keyword>
<keyword evidence="1" id="KW-0472">Membrane</keyword>
<evidence type="ECO:0000313" key="2">
    <source>
        <dbReference type="EMBL" id="NKY97237.1"/>
    </source>
</evidence>
<protein>
    <submittedName>
        <fullName evidence="2">ABC transporter permease</fullName>
    </submittedName>
</protein>
<keyword evidence="3" id="KW-1185">Reference proteome</keyword>
<keyword evidence="1" id="KW-0812">Transmembrane</keyword>
<dbReference type="Proteomes" id="UP000553209">
    <property type="component" value="Unassembled WGS sequence"/>
</dbReference>
<dbReference type="PANTHER" id="PTHR36832:SF2">
    <property type="entry name" value="INTEGRAL MEMBRANE PROTEIN"/>
    <property type="match status" value="1"/>
</dbReference>
<feature type="transmembrane region" description="Helical" evidence="1">
    <location>
        <begin position="175"/>
        <end position="197"/>
    </location>
</feature>
<dbReference type="AlphaFoldDB" id="A0A7X6RPI4"/>
<feature type="transmembrane region" description="Helical" evidence="1">
    <location>
        <begin position="232"/>
        <end position="253"/>
    </location>
</feature>
<dbReference type="RefSeq" id="WP_061081754.1">
    <property type="nucleotide sequence ID" value="NZ_JAAXPG010000004.1"/>
</dbReference>
<dbReference type="Pfam" id="PF06182">
    <property type="entry name" value="ABC2_membrane_6"/>
    <property type="match status" value="1"/>
</dbReference>
<feature type="transmembrane region" description="Helical" evidence="1">
    <location>
        <begin position="21"/>
        <end position="46"/>
    </location>
</feature>
<dbReference type="EMBL" id="JAAXPG010000004">
    <property type="protein sequence ID" value="NKY97237.1"/>
    <property type="molecule type" value="Genomic_DNA"/>
</dbReference>
<name>A0A7X6RPI4_9ACTN</name>
<dbReference type="InterPro" id="IPR010390">
    <property type="entry name" value="ABC-2_transporter-like"/>
</dbReference>
<organism evidence="2 3">
    <name type="scientific">Nocardiopsis alborubida</name>
    <dbReference type="NCBI Taxonomy" id="146802"/>
    <lineage>
        <taxon>Bacteria</taxon>
        <taxon>Bacillati</taxon>
        <taxon>Actinomycetota</taxon>
        <taxon>Actinomycetes</taxon>
        <taxon>Streptosporangiales</taxon>
        <taxon>Nocardiopsidaceae</taxon>
        <taxon>Nocardiopsis</taxon>
    </lineage>
</organism>
<sequence>MRVYFAVYARGLHRYSTYRAATIAGIFTNSVFGTINATVMLALFAARPEINGYDAGDAVTQVFVSQGLIGMVAIMGPPLELGERVRSGAVGTDLMRPVSLQGWWLAEDLGRATFNLVFRGVPTFTVGMLLFDLDLPGDPVRWAAVLLSAVLATLVSFGLRYLYELAGFWLLDSSGIWAVAGLLGPVAAGMLLPLTLFPPAPADTLRLLPWASMVQIPAEIMLGKDTLPGGTVLGGLALQAWWAAALFGLGAWVTARATRRVVVQGG</sequence>
<comment type="caution">
    <text evidence="2">The sequence shown here is derived from an EMBL/GenBank/DDBJ whole genome shotgun (WGS) entry which is preliminary data.</text>
</comment>
<accession>A0A7X6RPI4</accession>
<proteinExistence type="predicted"/>
<reference evidence="2 3" key="1">
    <citation type="submission" date="2020-04" db="EMBL/GenBank/DDBJ databases">
        <title>MicrobeNet Type strains.</title>
        <authorList>
            <person name="Nicholson A.C."/>
        </authorList>
    </citation>
    <scope>NUCLEOTIDE SEQUENCE [LARGE SCALE GENOMIC DNA]</scope>
    <source>
        <strain evidence="2 3">ATCC 23612</strain>
    </source>
</reference>